<comment type="similarity">
    <text evidence="1">Belongs to the globin family.</text>
</comment>
<keyword evidence="4" id="KW-1185">Reference proteome</keyword>
<reference evidence="3 4" key="1">
    <citation type="submission" date="2018-08" db="EMBL/GenBank/DDBJ databases">
        <authorList>
            <person name="Laetsch R D."/>
            <person name="Stevens L."/>
            <person name="Kumar S."/>
            <person name="Blaxter L. M."/>
        </authorList>
    </citation>
    <scope>NUCLEOTIDE SEQUENCE [LARGE SCALE GENOMIC DNA]</scope>
</reference>
<dbReference type="AlphaFoldDB" id="A0A3P6TLL7"/>
<dbReference type="SUPFAM" id="SSF46458">
    <property type="entry name" value="Globin-like"/>
    <property type="match status" value="1"/>
</dbReference>
<dbReference type="InterPro" id="IPR012292">
    <property type="entry name" value="Globin/Proto"/>
</dbReference>
<dbReference type="EMBL" id="UYRX01000581">
    <property type="protein sequence ID" value="VDK84133.1"/>
    <property type="molecule type" value="Genomic_DNA"/>
</dbReference>
<gene>
    <name evidence="3" type="ORF">NLS_LOCUS6521</name>
</gene>
<evidence type="ECO:0000259" key="2">
    <source>
        <dbReference type="PROSITE" id="PS01033"/>
    </source>
</evidence>
<dbReference type="GO" id="GO:0019825">
    <property type="term" value="F:oxygen binding"/>
    <property type="evidence" value="ECO:0007669"/>
    <property type="project" value="InterPro"/>
</dbReference>
<dbReference type="OMA" id="KNAWMAL"/>
<dbReference type="InterPro" id="IPR009050">
    <property type="entry name" value="Globin-like_sf"/>
</dbReference>
<keyword evidence="1" id="KW-0813">Transport</keyword>
<dbReference type="InterPro" id="IPR000971">
    <property type="entry name" value="Globin"/>
</dbReference>
<keyword evidence="1" id="KW-0479">Metal-binding</keyword>
<accession>A0A3P6TLL7</accession>
<keyword evidence="1" id="KW-0561">Oxygen transport</keyword>
<organism evidence="3 4">
    <name type="scientific">Litomosoides sigmodontis</name>
    <name type="common">Filarial nematode worm</name>
    <dbReference type="NCBI Taxonomy" id="42156"/>
    <lineage>
        <taxon>Eukaryota</taxon>
        <taxon>Metazoa</taxon>
        <taxon>Ecdysozoa</taxon>
        <taxon>Nematoda</taxon>
        <taxon>Chromadorea</taxon>
        <taxon>Rhabditida</taxon>
        <taxon>Spirurina</taxon>
        <taxon>Spiruromorpha</taxon>
        <taxon>Filarioidea</taxon>
        <taxon>Onchocercidae</taxon>
        <taxon>Litomosoides</taxon>
    </lineage>
</organism>
<dbReference type="CDD" id="cd01040">
    <property type="entry name" value="Mb-like"/>
    <property type="match status" value="1"/>
</dbReference>
<evidence type="ECO:0000313" key="4">
    <source>
        <dbReference type="Proteomes" id="UP000277928"/>
    </source>
</evidence>
<dbReference type="Proteomes" id="UP000277928">
    <property type="component" value="Unassembled WGS sequence"/>
</dbReference>
<keyword evidence="1" id="KW-0349">Heme</keyword>
<protein>
    <recommendedName>
        <fullName evidence="2">Globin domain-containing protein</fullName>
    </recommendedName>
</protein>
<sequence length="102" mass="12173">MFEKYPDLRVYFKGQRLLLAVRILINTYDDPETFRAYARETVNRHIRFKMDRTLWPAFFTVFVNSLKEHTAIDGETEKTFLQIGREFSDECLKHTIALNLPN</sequence>
<dbReference type="Gene3D" id="1.10.490.10">
    <property type="entry name" value="Globins"/>
    <property type="match status" value="1"/>
</dbReference>
<evidence type="ECO:0000313" key="3">
    <source>
        <dbReference type="EMBL" id="VDK84133.1"/>
    </source>
</evidence>
<dbReference type="PROSITE" id="PS01033">
    <property type="entry name" value="GLOBIN"/>
    <property type="match status" value="1"/>
</dbReference>
<dbReference type="InterPro" id="IPR044399">
    <property type="entry name" value="Mb-like_M"/>
</dbReference>
<name>A0A3P6TLL7_LITSI</name>
<dbReference type="Pfam" id="PF00042">
    <property type="entry name" value="Globin"/>
    <property type="match status" value="1"/>
</dbReference>
<dbReference type="OrthoDB" id="5820458at2759"/>
<dbReference type="GO" id="GO:0020037">
    <property type="term" value="F:heme binding"/>
    <property type="evidence" value="ECO:0007669"/>
    <property type="project" value="InterPro"/>
</dbReference>
<keyword evidence="1" id="KW-0408">Iron</keyword>
<dbReference type="GO" id="GO:0005344">
    <property type="term" value="F:oxygen carrier activity"/>
    <property type="evidence" value="ECO:0007669"/>
    <property type="project" value="UniProtKB-KW"/>
</dbReference>
<feature type="domain" description="Globin" evidence="2">
    <location>
        <begin position="1"/>
        <end position="77"/>
    </location>
</feature>
<proteinExistence type="inferred from homology"/>
<evidence type="ECO:0000256" key="1">
    <source>
        <dbReference type="RuleBase" id="RU000356"/>
    </source>
</evidence>